<dbReference type="InterPro" id="IPR045584">
    <property type="entry name" value="Pilin-like"/>
</dbReference>
<protein>
    <recommendedName>
        <fullName evidence="3">Fibrobacter succinogenes major paralogous domain-containing protein</fullName>
    </recommendedName>
</protein>
<keyword evidence="2" id="KW-0812">Transmembrane</keyword>
<keyword evidence="1" id="KW-0488">Methylation</keyword>
<dbReference type="PANTHER" id="PTHR30093">
    <property type="entry name" value="GENERAL SECRETION PATHWAY PROTEIN G"/>
    <property type="match status" value="1"/>
</dbReference>
<accession>A0A2M6WQ51</accession>
<feature type="domain" description="Fibrobacter succinogenes major paralogous" evidence="3">
    <location>
        <begin position="182"/>
        <end position="294"/>
    </location>
</feature>
<dbReference type="Gene3D" id="3.30.700.10">
    <property type="entry name" value="Glycoprotein, Type 4 Pilin"/>
    <property type="match status" value="1"/>
</dbReference>
<dbReference type="InterPro" id="IPR000983">
    <property type="entry name" value="Bac_GSPG_pilin"/>
</dbReference>
<organism evidence="4 5">
    <name type="scientific">Candidatus Falkowbacteria bacterium CG10_big_fil_rev_8_21_14_0_10_39_9</name>
    <dbReference type="NCBI Taxonomy" id="1974566"/>
    <lineage>
        <taxon>Bacteria</taxon>
        <taxon>Candidatus Falkowiibacteriota</taxon>
    </lineage>
</organism>
<keyword evidence="2" id="KW-1133">Transmembrane helix</keyword>
<sequence>MGYKKSIKAFTLVEMLIVIAIIGVLMGVMTVSYSAIRQRARDTKRVKNIEQIQTALKLYFYNESSYPDNLTFDQALTGSTSSTTYMQIIPSAPTPTDGNCTSRQNAGGYTANIASSSYQVAFCLGNRVGNLSAGPKCLTPSGIIDMDCTPFACGDQLNITIIGNHVCNTSAPDYDTCSYSTVQIGTQCWTKQNLNIGSIVSGATTQANNDILEKYCYNDNTDNCLTDGGLYKQDEAMQYSAAKGTQGICPSGWHLPSDAEQNTLDQYLNDTTCDANRVNARDCANAGTKLKAGGSSGFEGLL</sequence>
<dbReference type="InterPro" id="IPR011871">
    <property type="entry name" value="Fib_succ_major"/>
</dbReference>
<name>A0A2M6WQ51_9BACT</name>
<evidence type="ECO:0000256" key="2">
    <source>
        <dbReference type="SAM" id="Phobius"/>
    </source>
</evidence>
<dbReference type="Proteomes" id="UP000228900">
    <property type="component" value="Unassembled WGS sequence"/>
</dbReference>
<comment type="caution">
    <text evidence="4">The sequence shown here is derived from an EMBL/GenBank/DDBJ whole genome shotgun (WGS) entry which is preliminary data.</text>
</comment>
<dbReference type="Pfam" id="PF09603">
    <property type="entry name" value="Fib_succ_major"/>
    <property type="match status" value="1"/>
</dbReference>
<dbReference type="GO" id="GO:0015627">
    <property type="term" value="C:type II protein secretion system complex"/>
    <property type="evidence" value="ECO:0007669"/>
    <property type="project" value="InterPro"/>
</dbReference>
<gene>
    <name evidence="4" type="ORF">COT98_01855</name>
</gene>
<feature type="non-terminal residue" evidence="4">
    <location>
        <position position="302"/>
    </location>
</feature>
<dbReference type="InterPro" id="IPR012902">
    <property type="entry name" value="N_methyl_site"/>
</dbReference>
<evidence type="ECO:0000313" key="4">
    <source>
        <dbReference type="EMBL" id="PIT94893.1"/>
    </source>
</evidence>
<dbReference type="NCBIfam" id="TIGR02532">
    <property type="entry name" value="IV_pilin_GFxxxE"/>
    <property type="match status" value="1"/>
</dbReference>
<proteinExistence type="predicted"/>
<evidence type="ECO:0000313" key="5">
    <source>
        <dbReference type="Proteomes" id="UP000228900"/>
    </source>
</evidence>
<keyword evidence="2" id="KW-0472">Membrane</keyword>
<dbReference type="EMBL" id="PFAQ01000031">
    <property type="protein sequence ID" value="PIT94893.1"/>
    <property type="molecule type" value="Genomic_DNA"/>
</dbReference>
<evidence type="ECO:0000256" key="1">
    <source>
        <dbReference type="ARBA" id="ARBA00022481"/>
    </source>
</evidence>
<dbReference type="NCBIfam" id="TIGR02145">
    <property type="entry name" value="Fib_succ_major"/>
    <property type="match status" value="1"/>
</dbReference>
<dbReference type="GO" id="GO:0015628">
    <property type="term" value="P:protein secretion by the type II secretion system"/>
    <property type="evidence" value="ECO:0007669"/>
    <property type="project" value="InterPro"/>
</dbReference>
<dbReference type="AlphaFoldDB" id="A0A2M6WQ51"/>
<dbReference type="Pfam" id="PF07963">
    <property type="entry name" value="N_methyl"/>
    <property type="match status" value="1"/>
</dbReference>
<dbReference type="PRINTS" id="PR00813">
    <property type="entry name" value="BCTERIALGSPG"/>
</dbReference>
<evidence type="ECO:0000259" key="3">
    <source>
        <dbReference type="Pfam" id="PF09603"/>
    </source>
</evidence>
<feature type="transmembrane region" description="Helical" evidence="2">
    <location>
        <begin position="12"/>
        <end position="36"/>
    </location>
</feature>
<reference evidence="5" key="1">
    <citation type="submission" date="2017-09" db="EMBL/GenBank/DDBJ databases">
        <title>Depth-based differentiation of microbial function through sediment-hosted aquifers and enrichment of novel symbionts in the deep terrestrial subsurface.</title>
        <authorList>
            <person name="Probst A.J."/>
            <person name="Ladd B."/>
            <person name="Jarett J.K."/>
            <person name="Geller-Mcgrath D.E."/>
            <person name="Sieber C.M.K."/>
            <person name="Emerson J.B."/>
            <person name="Anantharaman K."/>
            <person name="Thomas B.C."/>
            <person name="Malmstrom R."/>
            <person name="Stieglmeier M."/>
            <person name="Klingl A."/>
            <person name="Woyke T."/>
            <person name="Ryan C.M."/>
            <person name="Banfield J.F."/>
        </authorList>
    </citation>
    <scope>NUCLEOTIDE SEQUENCE [LARGE SCALE GENOMIC DNA]</scope>
</reference>
<dbReference type="SUPFAM" id="SSF54523">
    <property type="entry name" value="Pili subunits"/>
    <property type="match status" value="1"/>
</dbReference>